<evidence type="ECO:0000313" key="2">
    <source>
        <dbReference type="Proteomes" id="UP000070422"/>
    </source>
</evidence>
<protein>
    <submittedName>
        <fullName evidence="1">Uncharacterized protein</fullName>
    </submittedName>
</protein>
<name>A0A133Y230_9LACT</name>
<evidence type="ECO:0000313" key="1">
    <source>
        <dbReference type="EMBL" id="KXB37246.1"/>
    </source>
</evidence>
<gene>
    <name evidence="1" type="ORF">HMPREF3187_00646</name>
</gene>
<accession>A0A133Y230</accession>
<proteinExistence type="predicted"/>
<reference evidence="1 2" key="1">
    <citation type="submission" date="2016-01" db="EMBL/GenBank/DDBJ databases">
        <authorList>
            <person name="Oliw E.H."/>
        </authorList>
    </citation>
    <scope>NUCLEOTIDE SEQUENCE [LARGE SCALE GENOMIC DNA]</scope>
    <source>
        <strain evidence="1 2">KA00635</strain>
    </source>
</reference>
<dbReference type="AlphaFoldDB" id="A0A133Y230"/>
<sequence>MLPGGGVKRPALVGEFEGRKAPLNRRFAPVSSYLDTIRNNVIFK</sequence>
<dbReference type="Proteomes" id="UP000070422">
    <property type="component" value="Unassembled WGS sequence"/>
</dbReference>
<dbReference type="PATRIC" id="fig|87541.4.peg.647"/>
<feature type="non-terminal residue" evidence="1">
    <location>
        <position position="44"/>
    </location>
</feature>
<dbReference type="EMBL" id="LSCQ01000030">
    <property type="protein sequence ID" value="KXB37246.1"/>
    <property type="molecule type" value="Genomic_DNA"/>
</dbReference>
<comment type="caution">
    <text evidence="1">The sequence shown here is derived from an EMBL/GenBank/DDBJ whole genome shotgun (WGS) entry which is preliminary data.</text>
</comment>
<organism evidence="1 2">
    <name type="scientific">Aerococcus christensenii</name>
    <dbReference type="NCBI Taxonomy" id="87541"/>
    <lineage>
        <taxon>Bacteria</taxon>
        <taxon>Bacillati</taxon>
        <taxon>Bacillota</taxon>
        <taxon>Bacilli</taxon>
        <taxon>Lactobacillales</taxon>
        <taxon>Aerococcaceae</taxon>
        <taxon>Aerococcus</taxon>
    </lineage>
</organism>